<protein>
    <submittedName>
        <fullName evidence="1">Uncharacterized protein</fullName>
    </submittedName>
</protein>
<name>A0A915Y9S6_9BACT</name>
<dbReference type="RefSeq" id="WP_264790748.1">
    <property type="nucleotide sequence ID" value="NZ_AP026867.1"/>
</dbReference>
<dbReference type="AlphaFoldDB" id="A0A915Y9S6"/>
<sequence>MKAPHPQFINALKILQKRLASFVLEFKKIDHPKQQKHYLAFAKASVATLKIIQPIIKATKEVVPNCPPEDIPACIHKYDDAKDPQILNSRINIIKKHKEDYENYLLNCFGIQLGWKDGLPSPNVGGKFSFRRKNNRLIIYTKKMEKILA</sequence>
<organism evidence="1 2">
    <name type="scientific">Aureispira anguillae</name>
    <dbReference type="NCBI Taxonomy" id="2864201"/>
    <lineage>
        <taxon>Bacteria</taxon>
        <taxon>Pseudomonadati</taxon>
        <taxon>Bacteroidota</taxon>
        <taxon>Saprospiria</taxon>
        <taxon>Saprospirales</taxon>
        <taxon>Saprospiraceae</taxon>
        <taxon>Aureispira</taxon>
    </lineage>
</organism>
<evidence type="ECO:0000313" key="1">
    <source>
        <dbReference type="EMBL" id="BDS09344.1"/>
    </source>
</evidence>
<gene>
    <name evidence="1" type="ORF">AsAng_0000420</name>
</gene>
<reference evidence="1" key="1">
    <citation type="submission" date="2022-09" db="EMBL/GenBank/DDBJ databases">
        <title>Aureispira anguillicida sp. nov., isolated from Leptocephalus of Japanese eel Anguilla japonica.</title>
        <authorList>
            <person name="Yuasa K."/>
            <person name="Mekata T."/>
            <person name="Ikunari K."/>
        </authorList>
    </citation>
    <scope>NUCLEOTIDE SEQUENCE</scope>
    <source>
        <strain evidence="1">EL160426</strain>
    </source>
</reference>
<dbReference type="EMBL" id="AP026867">
    <property type="protein sequence ID" value="BDS09344.1"/>
    <property type="molecule type" value="Genomic_DNA"/>
</dbReference>
<evidence type="ECO:0000313" key="2">
    <source>
        <dbReference type="Proteomes" id="UP001060919"/>
    </source>
</evidence>
<accession>A0A915Y9S6</accession>
<dbReference type="KEGG" id="aup:AsAng_0000420"/>
<keyword evidence="2" id="KW-1185">Reference proteome</keyword>
<dbReference type="Proteomes" id="UP001060919">
    <property type="component" value="Chromosome"/>
</dbReference>
<proteinExistence type="predicted"/>